<name>A0ABP8MDB8_9BACT</name>
<accession>A0ABP8MDB8</accession>
<dbReference type="Proteomes" id="UP001501508">
    <property type="component" value="Unassembled WGS sequence"/>
</dbReference>
<sequence length="388" mass="44510">MGDGVSGQETFTPSAVSENKYSVELGFILDICLHPDVPRPLPEKIDWNRVRVLLGNHAVKPLFAHNILAGAVVLPDPISDELKTALRESTIQHLYQSAQLMSLYKYMAENGIPAFPTKGPLWSYLFYPVPATRTYSDLDFIIPLNKITDAVASVAANGYEIEPYRNYLIEKGNLLDTLIAEDTQLMFCGRDARRKLPPVEIHWRVIYQRFGDFFLWEELMQNAGTYQINQLQVKAPRPEYQLLLLVIHHGLIEQWSKIKFVVDLVFFLRKEGATLDWDFIRAKASEKAILKIVTDSLELARRFDPSVVPPKALSNPAYSPKRDVLQPEPVWEKGRKEVSTQSLRILLFNIRHRDTFVAKISILARHVRFLSRIKLHLYKLLFSKQNSA</sequence>
<dbReference type="Pfam" id="PF14907">
    <property type="entry name" value="NTP_transf_5"/>
    <property type="match status" value="1"/>
</dbReference>
<organism evidence="1 2">
    <name type="scientific">Ravibacter arvi</name>
    <dbReference type="NCBI Taxonomy" id="2051041"/>
    <lineage>
        <taxon>Bacteria</taxon>
        <taxon>Pseudomonadati</taxon>
        <taxon>Bacteroidota</taxon>
        <taxon>Cytophagia</taxon>
        <taxon>Cytophagales</taxon>
        <taxon>Spirosomataceae</taxon>
        <taxon>Ravibacter</taxon>
    </lineage>
</organism>
<reference evidence="2" key="1">
    <citation type="journal article" date="2019" name="Int. J. Syst. Evol. Microbiol.">
        <title>The Global Catalogue of Microorganisms (GCM) 10K type strain sequencing project: providing services to taxonomists for standard genome sequencing and annotation.</title>
        <authorList>
            <consortium name="The Broad Institute Genomics Platform"/>
            <consortium name="The Broad Institute Genome Sequencing Center for Infectious Disease"/>
            <person name="Wu L."/>
            <person name="Ma J."/>
        </authorList>
    </citation>
    <scope>NUCLEOTIDE SEQUENCE [LARGE SCALE GENOMIC DNA]</scope>
    <source>
        <strain evidence="2">JCM 31920</strain>
    </source>
</reference>
<evidence type="ECO:0000313" key="1">
    <source>
        <dbReference type="EMBL" id="GAA4447556.1"/>
    </source>
</evidence>
<gene>
    <name evidence="1" type="ORF">GCM10023091_42670</name>
</gene>
<evidence type="ECO:0000313" key="2">
    <source>
        <dbReference type="Proteomes" id="UP001501508"/>
    </source>
</evidence>
<protein>
    <recommendedName>
        <fullName evidence="3">Nucleotidyltransferase-like protein</fullName>
    </recommendedName>
</protein>
<dbReference type="EMBL" id="BAABEY010000036">
    <property type="protein sequence ID" value="GAA4447556.1"/>
    <property type="molecule type" value="Genomic_DNA"/>
</dbReference>
<proteinExistence type="predicted"/>
<evidence type="ECO:0008006" key="3">
    <source>
        <dbReference type="Google" id="ProtNLM"/>
    </source>
</evidence>
<keyword evidence="2" id="KW-1185">Reference proteome</keyword>
<comment type="caution">
    <text evidence="1">The sequence shown here is derived from an EMBL/GenBank/DDBJ whole genome shotgun (WGS) entry which is preliminary data.</text>
</comment>
<dbReference type="InterPro" id="IPR039498">
    <property type="entry name" value="NTP_transf_5"/>
</dbReference>